<dbReference type="Pfam" id="PF01807">
    <property type="entry name" value="Zn_ribbon_DnaG"/>
    <property type="match status" value="1"/>
</dbReference>
<organism evidence="5 6">
    <name type="scientific">Christensenella hongkongensis</name>
    <dbReference type="NCBI Taxonomy" id="270498"/>
    <lineage>
        <taxon>Bacteria</taxon>
        <taxon>Bacillati</taxon>
        <taxon>Bacillota</taxon>
        <taxon>Clostridia</taxon>
        <taxon>Christensenellales</taxon>
        <taxon>Christensenellaceae</taxon>
        <taxon>Christensenella</taxon>
    </lineage>
</organism>
<evidence type="ECO:0000256" key="1">
    <source>
        <dbReference type="ARBA" id="ARBA00022723"/>
    </source>
</evidence>
<dbReference type="STRING" id="270498.CHK_1256"/>
<dbReference type="InterPro" id="IPR002694">
    <property type="entry name" value="Znf_CHC2"/>
</dbReference>
<evidence type="ECO:0000256" key="3">
    <source>
        <dbReference type="ARBA" id="ARBA00022833"/>
    </source>
</evidence>
<dbReference type="PANTHER" id="PTHR30313:SF2">
    <property type="entry name" value="DNA PRIMASE"/>
    <property type="match status" value="1"/>
</dbReference>
<dbReference type="Proteomes" id="UP000034076">
    <property type="component" value="Unassembled WGS sequence"/>
</dbReference>
<dbReference type="AlphaFoldDB" id="A0A0M2NLX7"/>
<dbReference type="GO" id="GO:0006269">
    <property type="term" value="P:DNA replication, synthesis of primer"/>
    <property type="evidence" value="ECO:0007669"/>
    <property type="project" value="TreeGrafter"/>
</dbReference>
<keyword evidence="6" id="KW-1185">Reference proteome</keyword>
<reference evidence="5 6" key="1">
    <citation type="submission" date="2015-04" db="EMBL/GenBank/DDBJ databases">
        <title>Draft genome sequence of bacteremic isolate Catabacter hongkongensis type strain HKU16T.</title>
        <authorList>
            <person name="Lau S.K."/>
            <person name="Teng J.L."/>
            <person name="Huang Y."/>
            <person name="Curreem S.O."/>
            <person name="Tsui S.K."/>
            <person name="Woo P.C."/>
        </authorList>
    </citation>
    <scope>NUCLEOTIDE SEQUENCE [LARGE SCALE GENOMIC DNA]</scope>
    <source>
        <strain evidence="5 6">HKU16</strain>
    </source>
</reference>
<evidence type="ECO:0000259" key="4">
    <source>
        <dbReference type="SMART" id="SM00400"/>
    </source>
</evidence>
<dbReference type="EC" id="2.7.7.-" evidence="5"/>
<dbReference type="GO" id="GO:0003899">
    <property type="term" value="F:DNA-directed RNA polymerase activity"/>
    <property type="evidence" value="ECO:0007669"/>
    <property type="project" value="InterPro"/>
</dbReference>
<keyword evidence="1" id="KW-0479">Metal-binding</keyword>
<dbReference type="SUPFAM" id="SSF57783">
    <property type="entry name" value="Zinc beta-ribbon"/>
    <property type="match status" value="1"/>
</dbReference>
<name>A0A0M2NLX7_9FIRM</name>
<dbReference type="GO" id="GO:0003677">
    <property type="term" value="F:DNA binding"/>
    <property type="evidence" value="ECO:0007669"/>
    <property type="project" value="InterPro"/>
</dbReference>
<gene>
    <name evidence="5" type="ORF">CHK_1256</name>
</gene>
<protein>
    <submittedName>
        <fullName evidence="5">DNA primase</fullName>
        <ecNumber evidence="5">2.7.7.-</ecNumber>
    </submittedName>
</protein>
<keyword evidence="5" id="KW-0808">Transferase</keyword>
<dbReference type="SMART" id="SM00400">
    <property type="entry name" value="ZnF_CHCC"/>
    <property type="match status" value="1"/>
</dbReference>
<dbReference type="EMBL" id="LAYJ01000080">
    <property type="protein sequence ID" value="KKI51255.1"/>
    <property type="molecule type" value="Genomic_DNA"/>
</dbReference>
<sequence length="189" mass="22921">MPMRLAEQLKEALTMGDVLEKYGFHLGYNHRIRCPFHEEKTASFLVHKNNRSWKCYGCGAGGTVIDFVMRLYDINFGQACIRLNSDFGLGLTDKRPNMAEIRRRRVQDFEKRQRERDIRRAVDALAREHRRLMWIHDNIMPDNRSERLFSWYYKEMARLEYIRSIFDFYDMEGQEEWWKNYGHLQKRIS</sequence>
<dbReference type="Gene3D" id="3.90.580.10">
    <property type="entry name" value="Zinc finger, CHC2-type domain"/>
    <property type="match status" value="1"/>
</dbReference>
<keyword evidence="5" id="KW-0548">Nucleotidyltransferase</keyword>
<dbReference type="GO" id="GO:0008270">
    <property type="term" value="F:zinc ion binding"/>
    <property type="evidence" value="ECO:0007669"/>
    <property type="project" value="UniProtKB-KW"/>
</dbReference>
<evidence type="ECO:0000256" key="2">
    <source>
        <dbReference type="ARBA" id="ARBA00022771"/>
    </source>
</evidence>
<feature type="domain" description="Zinc finger CHC2-type" evidence="4">
    <location>
        <begin position="34"/>
        <end position="84"/>
    </location>
</feature>
<comment type="caution">
    <text evidence="5">The sequence shown here is derived from an EMBL/GenBank/DDBJ whole genome shotgun (WGS) entry which is preliminary data.</text>
</comment>
<dbReference type="InterPro" id="IPR036977">
    <property type="entry name" value="DNA_primase_Znf_CHC2"/>
</dbReference>
<accession>A0A0M2NLX7</accession>
<evidence type="ECO:0000313" key="5">
    <source>
        <dbReference type="EMBL" id="KKI51255.1"/>
    </source>
</evidence>
<proteinExistence type="predicted"/>
<dbReference type="PANTHER" id="PTHR30313">
    <property type="entry name" value="DNA PRIMASE"/>
    <property type="match status" value="1"/>
</dbReference>
<keyword evidence="3" id="KW-0862">Zinc</keyword>
<keyword evidence="2" id="KW-0863">Zinc-finger</keyword>
<dbReference type="InterPro" id="IPR050219">
    <property type="entry name" value="DnaG_primase"/>
</dbReference>
<evidence type="ECO:0000313" key="6">
    <source>
        <dbReference type="Proteomes" id="UP000034076"/>
    </source>
</evidence>
<dbReference type="GO" id="GO:0005737">
    <property type="term" value="C:cytoplasm"/>
    <property type="evidence" value="ECO:0007669"/>
    <property type="project" value="TreeGrafter"/>
</dbReference>